<reference evidence="9 10" key="1">
    <citation type="journal article" date="2007" name="Proc. Natl. Acad. Sci. U.S.A.">
        <title>Independent sorting-out of thousands of duplicated gene pairs in two yeast species descended from a whole-genome duplication.</title>
        <authorList>
            <person name="Scannell D.R."/>
            <person name="Frank A.C."/>
            <person name="Conant G.C."/>
            <person name="Byrne K.P."/>
            <person name="Woolfit M."/>
            <person name="Wolfe K.H."/>
        </authorList>
    </citation>
    <scope>NUCLEOTIDE SEQUENCE [LARGE SCALE GENOMIC DNA]</scope>
    <source>
        <strain evidence="10">ATCC 22028 / DSM 70294 / BCRC 21397 / CBS 2163 / NBRC 10782 / NRRL Y-8283 / UCD 57-17</strain>
    </source>
</reference>
<dbReference type="InterPro" id="IPR050164">
    <property type="entry name" value="Peptidase_C19"/>
</dbReference>
<dbReference type="FunCoup" id="A7TGA6">
    <property type="interactions" value="874"/>
</dbReference>
<dbReference type="HOGENOM" id="CLU_015192_0_0_1"/>
<dbReference type="PROSITE" id="PS00973">
    <property type="entry name" value="USP_2"/>
    <property type="match status" value="1"/>
</dbReference>
<keyword evidence="3 6" id="KW-0833">Ubl conjugation pathway</keyword>
<dbReference type="PANTHER" id="PTHR24006">
    <property type="entry name" value="UBIQUITIN CARBOXYL-TERMINAL HYDROLASE"/>
    <property type="match status" value="1"/>
</dbReference>
<dbReference type="EMBL" id="DS480386">
    <property type="protein sequence ID" value="EDO18676.1"/>
    <property type="molecule type" value="Genomic_DNA"/>
</dbReference>
<dbReference type="OMA" id="LDPFQTI"/>
<keyword evidence="4 6" id="KW-0378">Hydrolase</keyword>
<dbReference type="InterPro" id="IPR028889">
    <property type="entry name" value="USP"/>
</dbReference>
<dbReference type="GO" id="GO:0005634">
    <property type="term" value="C:nucleus"/>
    <property type="evidence" value="ECO:0007669"/>
    <property type="project" value="TreeGrafter"/>
</dbReference>
<feature type="compositionally biased region" description="Basic and acidic residues" evidence="7">
    <location>
        <begin position="258"/>
        <end position="267"/>
    </location>
</feature>
<dbReference type="MEROPS" id="C19.004"/>
<dbReference type="CDD" id="cd02257">
    <property type="entry name" value="Peptidase_C19"/>
    <property type="match status" value="1"/>
</dbReference>
<dbReference type="OrthoDB" id="429671at2759"/>
<dbReference type="GO" id="GO:0006508">
    <property type="term" value="P:proteolysis"/>
    <property type="evidence" value="ECO:0007669"/>
    <property type="project" value="UniProtKB-KW"/>
</dbReference>
<feature type="compositionally biased region" description="Polar residues" evidence="7">
    <location>
        <begin position="88"/>
        <end position="114"/>
    </location>
</feature>
<dbReference type="GO" id="GO:0060628">
    <property type="term" value="P:regulation of ER to Golgi vesicle-mediated transport"/>
    <property type="evidence" value="ECO:0007669"/>
    <property type="project" value="EnsemblFungi"/>
</dbReference>
<evidence type="ECO:0000256" key="6">
    <source>
        <dbReference type="RuleBase" id="RU366025"/>
    </source>
</evidence>
<evidence type="ECO:0000256" key="2">
    <source>
        <dbReference type="ARBA" id="ARBA00022670"/>
    </source>
</evidence>
<keyword evidence="10" id="KW-1185">Reference proteome</keyword>
<proteinExistence type="inferred from homology"/>
<feature type="compositionally biased region" description="Polar residues" evidence="7">
    <location>
        <begin position="215"/>
        <end position="227"/>
    </location>
</feature>
<keyword evidence="2 6" id="KW-0645">Protease</keyword>
<feature type="compositionally biased region" description="Basic and acidic residues" evidence="7">
    <location>
        <begin position="441"/>
        <end position="463"/>
    </location>
</feature>
<dbReference type="SUPFAM" id="SSF54001">
    <property type="entry name" value="Cysteine proteinases"/>
    <property type="match status" value="1"/>
</dbReference>
<dbReference type="InterPro" id="IPR038765">
    <property type="entry name" value="Papain-like_cys_pep_sf"/>
</dbReference>
<dbReference type="GO" id="GO:0034517">
    <property type="term" value="P:ribophagy"/>
    <property type="evidence" value="ECO:0007669"/>
    <property type="project" value="EnsemblFungi"/>
</dbReference>
<feature type="region of interest" description="Disordered" evidence="7">
    <location>
        <begin position="1"/>
        <end position="34"/>
    </location>
</feature>
<evidence type="ECO:0000256" key="3">
    <source>
        <dbReference type="ARBA" id="ARBA00022786"/>
    </source>
</evidence>
<feature type="region of interest" description="Disordered" evidence="7">
    <location>
        <begin position="299"/>
        <end position="337"/>
    </location>
</feature>
<dbReference type="InterPro" id="IPR001394">
    <property type="entry name" value="Peptidase_C19_UCH"/>
</dbReference>
<feature type="compositionally biased region" description="Basic residues" evidence="7">
    <location>
        <begin position="591"/>
        <end position="600"/>
    </location>
</feature>
<organism evidence="10">
    <name type="scientific">Vanderwaltozyma polyspora (strain ATCC 22028 / DSM 70294 / BCRC 21397 / CBS 2163 / NBRC 10782 / NRRL Y-8283 / UCD 57-17)</name>
    <name type="common">Kluyveromyces polysporus</name>
    <dbReference type="NCBI Taxonomy" id="436907"/>
    <lineage>
        <taxon>Eukaryota</taxon>
        <taxon>Fungi</taxon>
        <taxon>Dikarya</taxon>
        <taxon>Ascomycota</taxon>
        <taxon>Saccharomycotina</taxon>
        <taxon>Saccharomycetes</taxon>
        <taxon>Saccharomycetales</taxon>
        <taxon>Saccharomycetaceae</taxon>
        <taxon>Vanderwaltozyma</taxon>
    </lineage>
</organism>
<dbReference type="Pfam" id="PF00443">
    <property type="entry name" value="UCH"/>
    <property type="match status" value="1"/>
</dbReference>
<dbReference type="GO" id="GO:1901525">
    <property type="term" value="P:negative regulation of mitophagy"/>
    <property type="evidence" value="ECO:0007669"/>
    <property type="project" value="EnsemblFungi"/>
</dbReference>
<comment type="similarity">
    <text evidence="6">Belongs to the peptidase C19 family.</text>
</comment>
<evidence type="ECO:0000313" key="9">
    <source>
        <dbReference type="EMBL" id="EDO18676.1"/>
    </source>
</evidence>
<dbReference type="PROSITE" id="PS50235">
    <property type="entry name" value="USP_3"/>
    <property type="match status" value="1"/>
</dbReference>
<dbReference type="AlphaFoldDB" id="A7TGA6"/>
<dbReference type="Proteomes" id="UP000000267">
    <property type="component" value="Unassembled WGS sequence"/>
</dbReference>
<dbReference type="GO" id="GO:0005739">
    <property type="term" value="C:mitochondrion"/>
    <property type="evidence" value="ECO:0007669"/>
    <property type="project" value="EnsemblFungi"/>
</dbReference>
<dbReference type="GO" id="GO:0005829">
    <property type="term" value="C:cytosol"/>
    <property type="evidence" value="ECO:0007669"/>
    <property type="project" value="EnsemblFungi"/>
</dbReference>
<sequence length="822" mass="92427">MSSSNSHENTEESYSMYPKTSSPPPPPHQGGGMHFPTYQAAMPIYAYPQTPYLYGQIPAYPFNMMGQNQMMYQHGSMPQGGESKKKWSNSGSGISGSKVNHYQNHQHSASYHPQSSSTNSSNSSTGSTFSQPKTQATTNNVASTKYKFYIPSANDEKTNNVSIEFPLFFNTSEEEFSKAKEARYRLRVESLDNTFEKKETVTEFSPVEEKEEVPETNTAEISDTLNQKPVGKPEAPNKAPSEPKHVTTVKTSEPVSEENEKKVIEDKHVSTIQSAAVLPSSTETQKPAPKSWSAIASSAISKPKSMNHSPTSSTNNLSGQGSSQAPQRKDKKYIPSTTLGAEPLGSITLRMCFDPDYLNYTQNNNESILPIGSIIPRGIVNRANICFMSSVLQVLLYCRPFISVLNIASTRNSYSKVNSNSSKLLDACVTIYKQFDKQTYQKEKENDKNKDKKSNGKAVEEKPMNNFAPASDAINPDDFYKILSTLPKFKDLQWGHQEDAEEFLTHLLDQLHEEFICSINSLTDNEILNIVQSISDEELKVFFVRNLPQYKKADFMKNASYQLKSLISKYGPMSDDDDETNGWHEVSSTSKKGKKTKTAAKRTVEIEQSPISNLFGGQFRSVLDIPNNKESQSITLDPFQTIQLDISDSSIDDLETAFKKFSEYELLPFKSSSGSDVEAKKQTFIDKLPQVLLVQLKRFSFINNTDKDNNMTNYNAYNGRIEKIRKKIKYDHELTIPLESLSPASIDTKNRAYELTGVIYHHGLSSDGGHYTADVYHKELDKWYRIDDVNIIELEKDDVLKGGEDGNDTRTAYILIYRKKNN</sequence>
<keyword evidence="5 6" id="KW-0788">Thiol protease</keyword>
<dbReference type="GO" id="GO:1990861">
    <property type="term" value="C:Ubp3-Bre5 deubiquitination complex"/>
    <property type="evidence" value="ECO:0007669"/>
    <property type="project" value="EnsemblFungi"/>
</dbReference>
<evidence type="ECO:0000259" key="8">
    <source>
        <dbReference type="PROSITE" id="PS50235"/>
    </source>
</evidence>
<dbReference type="KEGG" id="vpo:Kpol_1055p31"/>
<evidence type="ECO:0000256" key="7">
    <source>
        <dbReference type="SAM" id="MobiDB-lite"/>
    </source>
</evidence>
<gene>
    <name evidence="9" type="ORF">Kpol_1055p31</name>
</gene>
<evidence type="ECO:0000256" key="4">
    <source>
        <dbReference type="ARBA" id="ARBA00022801"/>
    </source>
</evidence>
<protein>
    <recommendedName>
        <fullName evidence="6">Ubiquitin carboxyl-terminal hydrolase</fullName>
        <ecNumber evidence="6">3.4.19.12</ecNumber>
    </recommendedName>
</protein>
<dbReference type="Gene3D" id="3.90.70.10">
    <property type="entry name" value="Cysteine proteinases"/>
    <property type="match status" value="1"/>
</dbReference>
<dbReference type="GO" id="GO:0003729">
    <property type="term" value="F:mRNA binding"/>
    <property type="evidence" value="ECO:0007669"/>
    <property type="project" value="EnsemblFungi"/>
</dbReference>
<accession>A7TGA6</accession>
<name>A7TGA6_VANPO</name>
<feature type="region of interest" description="Disordered" evidence="7">
    <location>
        <begin position="577"/>
        <end position="601"/>
    </location>
</feature>
<feature type="compositionally biased region" description="Low complexity" evidence="7">
    <location>
        <begin position="1"/>
        <end position="20"/>
    </location>
</feature>
<feature type="region of interest" description="Disordered" evidence="7">
    <location>
        <begin position="441"/>
        <end position="467"/>
    </location>
</feature>
<dbReference type="InterPro" id="IPR018200">
    <property type="entry name" value="USP_CS"/>
</dbReference>
<comment type="catalytic activity">
    <reaction evidence="1 6">
        <text>Thiol-dependent hydrolysis of ester, thioester, amide, peptide and isopeptide bonds formed by the C-terminal Gly of ubiquitin (a 76-residue protein attached to proteins as an intracellular targeting signal).</text>
        <dbReference type="EC" id="3.4.19.12"/>
    </reaction>
</comment>
<evidence type="ECO:0000256" key="5">
    <source>
        <dbReference type="ARBA" id="ARBA00022807"/>
    </source>
</evidence>
<dbReference type="EC" id="3.4.19.12" evidence="6"/>
<feature type="compositionally biased region" description="Low complexity" evidence="7">
    <location>
        <begin position="115"/>
        <end position="130"/>
    </location>
</feature>
<dbReference type="InParanoid" id="A7TGA6"/>
<dbReference type="GO" id="GO:0004843">
    <property type="term" value="F:cysteine-type deubiquitinase activity"/>
    <property type="evidence" value="ECO:0007669"/>
    <property type="project" value="UniProtKB-UniRule"/>
</dbReference>
<dbReference type="GeneID" id="5546981"/>
<dbReference type="GO" id="GO:0045053">
    <property type="term" value="P:protein retention in Golgi apparatus"/>
    <property type="evidence" value="ECO:0007669"/>
    <property type="project" value="EnsemblFungi"/>
</dbReference>
<dbReference type="RefSeq" id="XP_001646534.1">
    <property type="nucleotide sequence ID" value="XM_001646484.1"/>
</dbReference>
<feature type="compositionally biased region" description="Polar residues" evidence="7">
    <location>
        <begin position="306"/>
        <end position="326"/>
    </location>
</feature>
<dbReference type="eggNOG" id="KOG1871">
    <property type="taxonomic scope" value="Eukaryota"/>
</dbReference>
<dbReference type="STRING" id="436907.A7TGA6"/>
<dbReference type="GO" id="GO:0034063">
    <property type="term" value="P:stress granule assembly"/>
    <property type="evidence" value="ECO:0007669"/>
    <property type="project" value="EnsemblFungi"/>
</dbReference>
<dbReference type="GO" id="GO:0047484">
    <property type="term" value="P:regulation of response to osmotic stress"/>
    <property type="evidence" value="ECO:0007669"/>
    <property type="project" value="EnsemblFungi"/>
</dbReference>
<feature type="region of interest" description="Disordered" evidence="7">
    <location>
        <begin position="202"/>
        <end position="267"/>
    </location>
</feature>
<evidence type="ECO:0000256" key="1">
    <source>
        <dbReference type="ARBA" id="ARBA00000707"/>
    </source>
</evidence>
<evidence type="ECO:0000313" key="10">
    <source>
        <dbReference type="Proteomes" id="UP000000267"/>
    </source>
</evidence>
<dbReference type="PANTHER" id="PTHR24006:SF687">
    <property type="entry name" value="UBIQUITIN CARBOXYL-TERMINAL HYDROLASE 10"/>
    <property type="match status" value="1"/>
</dbReference>
<feature type="domain" description="USP" evidence="8">
    <location>
        <begin position="377"/>
        <end position="820"/>
    </location>
</feature>
<dbReference type="PROSITE" id="PS00972">
    <property type="entry name" value="USP_1"/>
    <property type="match status" value="1"/>
</dbReference>
<dbReference type="PhylomeDB" id="A7TGA6"/>
<dbReference type="GO" id="GO:0016579">
    <property type="term" value="P:protein deubiquitination"/>
    <property type="evidence" value="ECO:0007669"/>
    <property type="project" value="EnsemblFungi"/>
</dbReference>
<feature type="region of interest" description="Disordered" evidence="7">
    <location>
        <begin position="73"/>
        <end position="136"/>
    </location>
</feature>